<evidence type="ECO:0000313" key="2">
    <source>
        <dbReference type="EMBL" id="MCQ1537845.1"/>
    </source>
</evidence>
<dbReference type="Proteomes" id="UP001524383">
    <property type="component" value="Unassembled WGS sequence"/>
</dbReference>
<name>A0ABD4TKN8_9EURY</name>
<keyword evidence="3" id="KW-1185">Reference proteome</keyword>
<evidence type="ECO:0000256" key="1">
    <source>
        <dbReference type="SAM" id="MobiDB-lite"/>
    </source>
</evidence>
<dbReference type="PANTHER" id="PTHR38813">
    <property type="match status" value="1"/>
</dbReference>
<evidence type="ECO:0000313" key="3">
    <source>
        <dbReference type="Proteomes" id="UP001524383"/>
    </source>
</evidence>
<sequence>MTFRILIDKKTLASIHSLSEKSQWIVKEKLKTLQEDPYPGAGGSGTRSNSDKERLYVHGREDTYRLHISRTFTAFYRIHEPEKEVHILAVMSIEQAHKRYGWF</sequence>
<dbReference type="PANTHER" id="PTHR38813:SF1">
    <property type="entry name" value="TOXIN RELE1-RELATED"/>
    <property type="match status" value="1"/>
</dbReference>
<evidence type="ECO:0008006" key="4">
    <source>
        <dbReference type="Google" id="ProtNLM"/>
    </source>
</evidence>
<dbReference type="EMBL" id="VOTZ01000003">
    <property type="protein sequence ID" value="MCQ1537845.1"/>
    <property type="molecule type" value="Genomic_DNA"/>
</dbReference>
<dbReference type="Gene3D" id="3.30.2310.20">
    <property type="entry name" value="RelE-like"/>
    <property type="match status" value="1"/>
</dbReference>
<proteinExistence type="predicted"/>
<dbReference type="SUPFAM" id="SSF143011">
    <property type="entry name" value="RelE-like"/>
    <property type="match status" value="1"/>
</dbReference>
<dbReference type="InterPro" id="IPR052747">
    <property type="entry name" value="TA_system_RelE_toxin"/>
</dbReference>
<feature type="region of interest" description="Disordered" evidence="1">
    <location>
        <begin position="34"/>
        <end position="53"/>
    </location>
</feature>
<protein>
    <recommendedName>
        <fullName evidence="4">Plasmid stabilization protein</fullName>
    </recommendedName>
</protein>
<accession>A0ABD4TKN8</accession>
<organism evidence="2 3">
    <name type="scientific">Methanocalculus taiwanensis</name>
    <dbReference type="NCBI Taxonomy" id="106207"/>
    <lineage>
        <taxon>Archaea</taxon>
        <taxon>Methanobacteriati</taxon>
        <taxon>Methanobacteriota</taxon>
        <taxon>Stenosarchaea group</taxon>
        <taxon>Methanomicrobia</taxon>
        <taxon>Methanomicrobiales</taxon>
        <taxon>Methanocalculaceae</taxon>
        <taxon>Methanocalculus</taxon>
    </lineage>
</organism>
<dbReference type="InterPro" id="IPR035093">
    <property type="entry name" value="RelE/ParE_toxin_dom_sf"/>
</dbReference>
<dbReference type="AlphaFoldDB" id="A0ABD4TKN8"/>
<gene>
    <name evidence="2" type="ORF">FTO68_02435</name>
</gene>
<reference evidence="2 3" key="1">
    <citation type="submission" date="2019-08" db="EMBL/GenBank/DDBJ databases">
        <authorList>
            <person name="Chen S.-C."/>
            <person name="Lai M.-C."/>
            <person name="You Y.-T."/>
        </authorList>
    </citation>
    <scope>NUCLEOTIDE SEQUENCE [LARGE SCALE GENOMIC DNA]</scope>
    <source>
        <strain evidence="2 3">P2F9704a</strain>
    </source>
</reference>
<comment type="caution">
    <text evidence="2">The sequence shown here is derived from an EMBL/GenBank/DDBJ whole genome shotgun (WGS) entry which is preliminary data.</text>
</comment>
<dbReference type="RefSeq" id="WP_255331773.1">
    <property type="nucleotide sequence ID" value="NZ_VOTZ01000003.1"/>
</dbReference>